<dbReference type="Pfam" id="PF18019">
    <property type="entry name" value="Cas3_HD"/>
    <property type="match status" value="1"/>
</dbReference>
<dbReference type="AlphaFoldDB" id="A0A4R7RS50"/>
<evidence type="ECO:0000256" key="7">
    <source>
        <dbReference type="ARBA" id="ARBA00022840"/>
    </source>
</evidence>
<protein>
    <submittedName>
        <fullName evidence="11">CRISPR-associated endonuclease/helicase Cas3</fullName>
    </submittedName>
</protein>
<evidence type="ECO:0000256" key="1">
    <source>
        <dbReference type="ARBA" id="ARBA00006847"/>
    </source>
</evidence>
<dbReference type="InterPro" id="IPR001650">
    <property type="entry name" value="Helicase_C-like"/>
</dbReference>
<dbReference type="PROSITE" id="PS51643">
    <property type="entry name" value="HD_CAS3"/>
    <property type="match status" value="1"/>
</dbReference>
<dbReference type="Proteomes" id="UP000295662">
    <property type="component" value="Unassembled WGS sequence"/>
</dbReference>
<evidence type="ECO:0000256" key="4">
    <source>
        <dbReference type="ARBA" id="ARBA00022741"/>
    </source>
</evidence>
<keyword evidence="8" id="KW-0051">Antiviral defense</keyword>
<evidence type="ECO:0000256" key="2">
    <source>
        <dbReference type="ARBA" id="ARBA00009046"/>
    </source>
</evidence>
<evidence type="ECO:0000256" key="9">
    <source>
        <dbReference type="ARBA" id="ARBA00038437"/>
    </source>
</evidence>
<dbReference type="OrthoDB" id="9810236at2"/>
<organism evidence="11 12">
    <name type="scientific">Prosthecobacter fusiformis</name>
    <dbReference type="NCBI Taxonomy" id="48464"/>
    <lineage>
        <taxon>Bacteria</taxon>
        <taxon>Pseudomonadati</taxon>
        <taxon>Verrucomicrobiota</taxon>
        <taxon>Verrucomicrobiia</taxon>
        <taxon>Verrucomicrobiales</taxon>
        <taxon>Verrucomicrobiaceae</taxon>
        <taxon>Prosthecobacter</taxon>
    </lineage>
</organism>
<dbReference type="InterPro" id="IPR006483">
    <property type="entry name" value="CRISPR-assoc_Cas3_HD"/>
</dbReference>
<dbReference type="PANTHER" id="PTHR47959">
    <property type="entry name" value="ATP-DEPENDENT RNA HELICASE RHLE-RELATED"/>
    <property type="match status" value="1"/>
</dbReference>
<dbReference type="InterPro" id="IPR054712">
    <property type="entry name" value="Cas3-like_dom"/>
</dbReference>
<dbReference type="GO" id="GO:0051607">
    <property type="term" value="P:defense response to virus"/>
    <property type="evidence" value="ECO:0007669"/>
    <property type="project" value="UniProtKB-KW"/>
</dbReference>
<dbReference type="GO" id="GO:0005524">
    <property type="term" value="F:ATP binding"/>
    <property type="evidence" value="ECO:0007669"/>
    <property type="project" value="UniProtKB-KW"/>
</dbReference>
<dbReference type="RefSeq" id="WP_133796363.1">
    <property type="nucleotide sequence ID" value="NZ_SOCA01000007.1"/>
</dbReference>
<keyword evidence="4" id="KW-0547">Nucleotide-binding</keyword>
<keyword evidence="12" id="KW-1185">Reference proteome</keyword>
<name>A0A4R7RS50_9BACT</name>
<keyword evidence="7" id="KW-0067">ATP-binding</keyword>
<dbReference type="InterPro" id="IPR014001">
    <property type="entry name" value="Helicase_ATP-bd"/>
</dbReference>
<dbReference type="InterPro" id="IPR011545">
    <property type="entry name" value="DEAD/DEAH_box_helicase_dom"/>
</dbReference>
<evidence type="ECO:0000259" key="10">
    <source>
        <dbReference type="PROSITE" id="PS51643"/>
    </source>
</evidence>
<dbReference type="SMART" id="SM00490">
    <property type="entry name" value="HELICc"/>
    <property type="match status" value="1"/>
</dbReference>
<dbReference type="SUPFAM" id="SSF52540">
    <property type="entry name" value="P-loop containing nucleoside triphosphate hydrolases"/>
    <property type="match status" value="1"/>
</dbReference>
<dbReference type="GO" id="GO:0004519">
    <property type="term" value="F:endonuclease activity"/>
    <property type="evidence" value="ECO:0007669"/>
    <property type="project" value="UniProtKB-KW"/>
</dbReference>
<dbReference type="GO" id="GO:0016787">
    <property type="term" value="F:hydrolase activity"/>
    <property type="evidence" value="ECO:0007669"/>
    <property type="project" value="UniProtKB-KW"/>
</dbReference>
<keyword evidence="11" id="KW-0255">Endonuclease</keyword>
<dbReference type="Gene3D" id="1.10.3210.30">
    <property type="match status" value="1"/>
</dbReference>
<dbReference type="SMART" id="SM00487">
    <property type="entry name" value="DEXDc"/>
    <property type="match status" value="1"/>
</dbReference>
<keyword evidence="11" id="KW-0540">Nuclease</keyword>
<sequence>MPAPDFSTFFSTASGPDRQPYDYQSRLAAEPCQSRLISIPTGLGKTAAVVLAWLWNRVGHPQADHRNQWPRRLVYCLPMRTLVEQTRDEAKKWLEAHGLLWDGKEPHTGKVGLHILMGGEDADPWDLYPEEDAILIGTQDMLLSRTLNRGYGMSRYRWPMHFGLLNNDCLWVLDETQLMGVGVETSAQLDGFRHLAKWLQYGPCQTWWMSATLEDARLATVDHPMPTNGWPKLMLSDEEKASGRPFALINAKKQLCAASLKLSASNKSGYARQLATYIHKLHREGTLTLVILNRVARAREVYEALTTPEKKGKQSLPPLVDSARVALIHSRFRPVDRDRHTRLLFGEGDRIVIATQAVEAGVDVSARLLISELAPWSSLVQRIGRCNRRADQDDAAVQWIDFELKNDKDDLALPYTKAELDKARAALQSLTDASPQSLSGVRVEGEKIIRPVIRRRDLLDLFDTTPDLCGQDLDISRYIRDGEDSDVQFFWRDFSSDAPAVAEPQPQRSELCRVSIGDASKFLKGDKASAWHWNALDKKWESSKVVRPGGVYLLHVSSGGYADALGWTGDSKTKPTAHPPALSMSPEGYPDDYSTFARYDLSYQQHVDGVIQRADAIVRALCMKESDQELLRLAALWHDAGKAHRVFQKMLCGEEEPAILRAKSALKVTSCDRYGFRHELASALAFLIASPVDTPQRDLAAYIIAAHHGKVRLSIRSLPGEKGDGTAPARLFTRGIWDGDALPPVPGLTAQSMVLDLSVMLMGEGQLGRSWLARMISLRDELGPFTLAYLESLLRSADMRTSAAEATEEAVGERQA</sequence>
<dbReference type="GO" id="GO:0003724">
    <property type="term" value="F:RNA helicase activity"/>
    <property type="evidence" value="ECO:0007669"/>
    <property type="project" value="TreeGrafter"/>
</dbReference>
<evidence type="ECO:0000256" key="5">
    <source>
        <dbReference type="ARBA" id="ARBA00022801"/>
    </source>
</evidence>
<reference evidence="11 12" key="1">
    <citation type="submission" date="2019-03" db="EMBL/GenBank/DDBJ databases">
        <title>Genomic Encyclopedia of Archaeal and Bacterial Type Strains, Phase II (KMG-II): from individual species to whole genera.</title>
        <authorList>
            <person name="Goeker M."/>
        </authorList>
    </citation>
    <scope>NUCLEOTIDE SEQUENCE [LARGE SCALE GENOMIC DNA]</scope>
    <source>
        <strain evidence="11 12">ATCC 25309</strain>
    </source>
</reference>
<dbReference type="NCBIfam" id="TIGR01596">
    <property type="entry name" value="cas3_HD"/>
    <property type="match status" value="1"/>
</dbReference>
<proteinExistence type="inferred from homology"/>
<dbReference type="EMBL" id="SOCA01000007">
    <property type="protein sequence ID" value="TDU67137.1"/>
    <property type="molecule type" value="Genomic_DNA"/>
</dbReference>
<evidence type="ECO:0000256" key="6">
    <source>
        <dbReference type="ARBA" id="ARBA00022806"/>
    </source>
</evidence>
<dbReference type="SUPFAM" id="SSF109604">
    <property type="entry name" value="HD-domain/PDEase-like"/>
    <property type="match status" value="1"/>
</dbReference>
<evidence type="ECO:0000256" key="8">
    <source>
        <dbReference type="ARBA" id="ARBA00023118"/>
    </source>
</evidence>
<evidence type="ECO:0000256" key="3">
    <source>
        <dbReference type="ARBA" id="ARBA00022723"/>
    </source>
</evidence>
<dbReference type="GO" id="GO:0005829">
    <property type="term" value="C:cytosol"/>
    <property type="evidence" value="ECO:0007669"/>
    <property type="project" value="TreeGrafter"/>
</dbReference>
<dbReference type="InterPro" id="IPR038257">
    <property type="entry name" value="CRISPR-assoc_Cas3_HD_sf"/>
</dbReference>
<dbReference type="Pfam" id="PF22590">
    <property type="entry name" value="Cas3-like_C_2"/>
    <property type="match status" value="1"/>
</dbReference>
<dbReference type="Gene3D" id="3.40.50.300">
    <property type="entry name" value="P-loop containing nucleotide triphosphate hydrolases"/>
    <property type="match status" value="2"/>
</dbReference>
<comment type="caution">
    <text evidence="11">The sequence shown here is derived from an EMBL/GenBank/DDBJ whole genome shotgun (WGS) entry which is preliminary data.</text>
</comment>
<comment type="similarity">
    <text evidence="9">Belongs to the DEAD box helicase family.</text>
</comment>
<evidence type="ECO:0000313" key="11">
    <source>
        <dbReference type="EMBL" id="TDU67137.1"/>
    </source>
</evidence>
<dbReference type="GO" id="GO:0046872">
    <property type="term" value="F:metal ion binding"/>
    <property type="evidence" value="ECO:0007669"/>
    <property type="project" value="UniProtKB-KW"/>
</dbReference>
<evidence type="ECO:0000313" key="12">
    <source>
        <dbReference type="Proteomes" id="UP000295662"/>
    </source>
</evidence>
<dbReference type="GO" id="GO:0003676">
    <property type="term" value="F:nucleic acid binding"/>
    <property type="evidence" value="ECO:0007669"/>
    <property type="project" value="InterPro"/>
</dbReference>
<comment type="similarity">
    <text evidence="1">In the N-terminal section; belongs to the CRISPR-associated nuclease Cas3-HD family.</text>
</comment>
<accession>A0A4R7RS50</accession>
<dbReference type="PANTHER" id="PTHR47959:SF16">
    <property type="entry name" value="CRISPR-ASSOCIATED NUCLEASE_HELICASE CAS3-RELATED"/>
    <property type="match status" value="1"/>
</dbReference>
<dbReference type="InterPro" id="IPR050079">
    <property type="entry name" value="DEAD_box_RNA_helicase"/>
</dbReference>
<gene>
    <name evidence="11" type="ORF">EI77_03338</name>
</gene>
<dbReference type="Pfam" id="PF00270">
    <property type="entry name" value="DEAD"/>
    <property type="match status" value="1"/>
</dbReference>
<comment type="similarity">
    <text evidence="2">In the central section; belongs to the CRISPR-associated helicase Cas3 family.</text>
</comment>
<keyword evidence="5" id="KW-0378">Hydrolase</keyword>
<feature type="domain" description="HD Cas3-type" evidence="10">
    <location>
        <begin position="596"/>
        <end position="801"/>
    </location>
</feature>
<dbReference type="InterPro" id="IPR027417">
    <property type="entry name" value="P-loop_NTPase"/>
</dbReference>
<keyword evidence="6 11" id="KW-0347">Helicase</keyword>
<keyword evidence="3" id="KW-0479">Metal-binding</keyword>